<dbReference type="Gene3D" id="3.40.50.300">
    <property type="entry name" value="P-loop containing nucleotide triphosphate hydrolases"/>
    <property type="match status" value="1"/>
</dbReference>
<keyword evidence="3" id="KW-0029">Amino-acid transport</keyword>
<name>H8H160_DEIGI</name>
<dbReference type="InterPro" id="IPR052156">
    <property type="entry name" value="BCAA_Transport_ATP-bd_LivF"/>
</dbReference>
<organism evidence="4 5">
    <name type="scientific">Deinococcus gobiensis (strain DSM 21396 / JCM 16679 / CGMCC 1.7299 / I-0)</name>
    <dbReference type="NCBI Taxonomy" id="745776"/>
    <lineage>
        <taxon>Bacteria</taxon>
        <taxon>Thermotogati</taxon>
        <taxon>Deinococcota</taxon>
        <taxon>Deinococci</taxon>
        <taxon>Deinococcales</taxon>
        <taxon>Deinococcaceae</taxon>
        <taxon>Deinococcus</taxon>
    </lineage>
</organism>
<protein>
    <submittedName>
        <fullName evidence="4">ABC-type transporter, ATPase component: HAAT family</fullName>
    </submittedName>
</protein>
<dbReference type="HOGENOM" id="CLU_2342113_0_0_0"/>
<comment type="similarity">
    <text evidence="1">Belongs to the ABC transporter superfamily.</text>
</comment>
<keyword evidence="2" id="KW-0813">Transport</keyword>
<dbReference type="PANTHER" id="PTHR43820:SF6">
    <property type="entry name" value="ABC TRANSPORTER ATP-BINDING PROTEIN"/>
    <property type="match status" value="1"/>
</dbReference>
<dbReference type="GO" id="GO:0015807">
    <property type="term" value="P:L-amino acid transport"/>
    <property type="evidence" value="ECO:0007669"/>
    <property type="project" value="TreeGrafter"/>
</dbReference>
<dbReference type="KEGG" id="dgo:DGo_PA0193"/>
<evidence type="ECO:0000256" key="3">
    <source>
        <dbReference type="ARBA" id="ARBA00022970"/>
    </source>
</evidence>
<dbReference type="PATRIC" id="fig|745776.4.peg.3230"/>
<dbReference type="EMBL" id="CP002192">
    <property type="protein sequence ID" value="AFD27079.1"/>
    <property type="molecule type" value="Genomic_DNA"/>
</dbReference>
<gene>
    <name evidence="4" type="ordered locus">DGo_PA0193</name>
</gene>
<accession>H8H160</accession>
<evidence type="ECO:0000256" key="1">
    <source>
        <dbReference type="ARBA" id="ARBA00005417"/>
    </source>
</evidence>
<geneLocation type="plasmid" evidence="4 5">
    <name>P1</name>
</geneLocation>
<evidence type="ECO:0000313" key="4">
    <source>
        <dbReference type="EMBL" id="AFD27079.1"/>
    </source>
</evidence>
<dbReference type="InterPro" id="IPR027417">
    <property type="entry name" value="P-loop_NTPase"/>
</dbReference>
<reference evidence="4 5" key="1">
    <citation type="journal article" date="2012" name="PLoS ONE">
        <title>Genome sequence and transcriptome analysis of the radioresistant bacterium Deinococcus gobiensis: insights into the extreme environmental adaptations.</title>
        <authorList>
            <person name="Yuan M."/>
            <person name="Chen M."/>
            <person name="Zhang W."/>
            <person name="Lu W."/>
            <person name="Wang J."/>
            <person name="Yang M."/>
            <person name="Zhao P."/>
            <person name="Tang R."/>
            <person name="Li X."/>
            <person name="Hao Y."/>
            <person name="Zhou Z."/>
            <person name="Zhan Y."/>
            <person name="Yu H."/>
            <person name="Teng C."/>
            <person name="Yan Y."/>
            <person name="Ping S."/>
            <person name="Wang Y."/>
            <person name="Lin M."/>
        </authorList>
    </citation>
    <scope>NUCLEOTIDE SEQUENCE [LARGE SCALE GENOMIC DNA]</scope>
    <source>
        <strain evidence="5">DSM 21396 / JCM 16679 / CGMCC 1.7299 / I-0</strain>
        <plasmid evidence="4">P1</plasmid>
    </source>
</reference>
<evidence type="ECO:0000313" key="5">
    <source>
        <dbReference type="Proteomes" id="UP000007575"/>
    </source>
</evidence>
<dbReference type="GO" id="GO:0015658">
    <property type="term" value="F:branched-chain amino acid transmembrane transporter activity"/>
    <property type="evidence" value="ECO:0007669"/>
    <property type="project" value="TreeGrafter"/>
</dbReference>
<evidence type="ECO:0000256" key="2">
    <source>
        <dbReference type="ARBA" id="ARBA00022448"/>
    </source>
</evidence>
<dbReference type="Proteomes" id="UP000007575">
    <property type="component" value="Plasmid P1"/>
</dbReference>
<sequence length="97" mass="10143">MGALPSRGTVEYGGRALRHVPLESRVAAGMTLVPERRELFGAMTVEDNLRLGGLHPPGARATWTACMPAFPACASAAPSTRVPSRAASSRCWPSAAP</sequence>
<dbReference type="PANTHER" id="PTHR43820">
    <property type="entry name" value="HIGH-AFFINITY BRANCHED-CHAIN AMINO ACID TRANSPORT ATP-BINDING PROTEIN LIVF"/>
    <property type="match status" value="1"/>
</dbReference>
<keyword evidence="5" id="KW-1185">Reference proteome</keyword>
<dbReference type="AlphaFoldDB" id="H8H160"/>
<keyword evidence="4" id="KW-0614">Plasmid</keyword>
<proteinExistence type="inferred from homology"/>